<protein>
    <submittedName>
        <fullName evidence="2">Uncharacterized protein</fullName>
    </submittedName>
</protein>
<dbReference type="PANTHER" id="PTHR33492">
    <property type="entry name" value="OSJNBA0043A12.37 PROTEIN-RELATED"/>
    <property type="match status" value="1"/>
</dbReference>
<dbReference type="PANTHER" id="PTHR33492:SF12">
    <property type="entry name" value="HOMEODOMAIN-LIKE SUPERFAMILY PROTEIN-RELATED"/>
    <property type="match status" value="1"/>
</dbReference>
<feature type="compositionally biased region" description="Low complexity" evidence="1">
    <location>
        <begin position="165"/>
        <end position="175"/>
    </location>
</feature>
<dbReference type="AlphaFoldDB" id="A0A835MW42"/>
<name>A0A835MW42_9ROSI</name>
<reference evidence="2 3" key="1">
    <citation type="submission" date="2020-10" db="EMBL/GenBank/DDBJ databases">
        <title>Plant Genome Project.</title>
        <authorList>
            <person name="Zhang R.-G."/>
        </authorList>
    </citation>
    <scope>NUCLEOTIDE SEQUENCE [LARGE SCALE GENOMIC DNA]</scope>
    <source>
        <strain evidence="2">FAFU-HL-1</strain>
        <tissue evidence="2">Leaf</tissue>
    </source>
</reference>
<gene>
    <name evidence="2" type="ORF">SADUNF_Sadunf12G0075600</name>
</gene>
<sequence>MENMISRQILTMKVRDYGKKNAETGEGNGGSYWELGKNDRKRKTCLMYEELVEVMERRAGGQQRMLTCAGGSGSNPKTSYLVERPMTDVHATFSTASSFAASSLICSSPTTIRATTSSAASSNPISRAISHSRCVIAQILMQGSIQISDSPAKRRRRGGGGTSGGTTSASTSHEVRTAISKSASIIAEAIQAFDEREERRHIDLLSLHERRLKIEESKTEINRQGINDLVDAINKLANSILAPASHKNESSCPK</sequence>
<proteinExistence type="predicted"/>
<evidence type="ECO:0000313" key="3">
    <source>
        <dbReference type="Proteomes" id="UP000657918"/>
    </source>
</evidence>
<dbReference type="OrthoDB" id="1843873at2759"/>
<evidence type="ECO:0000256" key="1">
    <source>
        <dbReference type="SAM" id="MobiDB-lite"/>
    </source>
</evidence>
<keyword evidence="3" id="KW-1185">Reference proteome</keyword>
<feature type="region of interest" description="Disordered" evidence="1">
    <location>
        <begin position="147"/>
        <end position="175"/>
    </location>
</feature>
<evidence type="ECO:0000313" key="2">
    <source>
        <dbReference type="EMBL" id="KAF9671708.1"/>
    </source>
</evidence>
<comment type="caution">
    <text evidence="2">The sequence shown here is derived from an EMBL/GenBank/DDBJ whole genome shotgun (WGS) entry which is preliminary data.</text>
</comment>
<organism evidence="2 3">
    <name type="scientific">Salix dunnii</name>
    <dbReference type="NCBI Taxonomy" id="1413687"/>
    <lineage>
        <taxon>Eukaryota</taxon>
        <taxon>Viridiplantae</taxon>
        <taxon>Streptophyta</taxon>
        <taxon>Embryophyta</taxon>
        <taxon>Tracheophyta</taxon>
        <taxon>Spermatophyta</taxon>
        <taxon>Magnoliopsida</taxon>
        <taxon>eudicotyledons</taxon>
        <taxon>Gunneridae</taxon>
        <taxon>Pentapetalae</taxon>
        <taxon>rosids</taxon>
        <taxon>fabids</taxon>
        <taxon>Malpighiales</taxon>
        <taxon>Salicaceae</taxon>
        <taxon>Saliceae</taxon>
        <taxon>Salix</taxon>
    </lineage>
</organism>
<dbReference type="Proteomes" id="UP000657918">
    <property type="component" value="Unassembled WGS sequence"/>
</dbReference>
<dbReference type="EMBL" id="JADGMS010000012">
    <property type="protein sequence ID" value="KAF9671708.1"/>
    <property type="molecule type" value="Genomic_DNA"/>
</dbReference>
<accession>A0A835MW42</accession>